<name>A0A395XH22_9BIFI</name>
<evidence type="ECO:0000313" key="1">
    <source>
        <dbReference type="EMBL" id="RGW09933.1"/>
    </source>
</evidence>
<accession>A0A395XH22</accession>
<organism evidence="1 2">
    <name type="scientific">Bifidobacterium pseudolongum</name>
    <dbReference type="NCBI Taxonomy" id="1694"/>
    <lineage>
        <taxon>Bacteria</taxon>
        <taxon>Bacillati</taxon>
        <taxon>Actinomycetota</taxon>
        <taxon>Actinomycetes</taxon>
        <taxon>Bifidobacteriales</taxon>
        <taxon>Bifidobacteriaceae</taxon>
        <taxon>Bifidobacterium</taxon>
    </lineage>
</organism>
<reference evidence="1 2" key="1">
    <citation type="submission" date="2018-08" db="EMBL/GenBank/DDBJ databases">
        <title>A genome reference for cultivated species of the human gut microbiota.</title>
        <authorList>
            <person name="Zou Y."/>
            <person name="Xue W."/>
            <person name="Luo G."/>
        </authorList>
    </citation>
    <scope>NUCLEOTIDE SEQUENCE [LARGE SCALE GENOMIC DNA]</scope>
    <source>
        <strain evidence="1 2">AF13-3LB</strain>
    </source>
</reference>
<gene>
    <name evidence="1" type="ORF">DWV92_04860</name>
</gene>
<sequence>MTNPNILPDDTSLRIPPMGFDDENELNGQTAYNRTIVEGSARCGCFHCGGIFAGNEVSQWLQEDDGEDDTALCPYCGVDAVIVGNERYPVCMMVLSGLYMHWFDQEYKQRLEEATDMPTCGDYEDYLRKGIPFLTNHDRKIAVVGEIELFPLSVYGRAEELCNDGHPPQPVEYDDRDIYMGGVVTVHAGFDEHRYYYCDFITGDGIKLPYDAWSGTQQGLVLNLSRQYSDALRGIITDASMHHMRLFIDAAAEE</sequence>
<evidence type="ECO:0000313" key="2">
    <source>
        <dbReference type="Proteomes" id="UP000265970"/>
    </source>
</evidence>
<dbReference type="RefSeq" id="WP_118239145.1">
    <property type="nucleotide sequence ID" value="NZ_QRZV01000002.1"/>
</dbReference>
<dbReference type="AlphaFoldDB" id="A0A395XH22"/>
<proteinExistence type="predicted"/>
<comment type="caution">
    <text evidence="1">The sequence shown here is derived from an EMBL/GenBank/DDBJ whole genome shotgun (WGS) entry which is preliminary data.</text>
</comment>
<protein>
    <submittedName>
        <fullName evidence="1">Uncharacterized protein</fullName>
    </submittedName>
</protein>
<dbReference type="EMBL" id="QRZV01000002">
    <property type="protein sequence ID" value="RGW09933.1"/>
    <property type="molecule type" value="Genomic_DNA"/>
</dbReference>
<dbReference type="Proteomes" id="UP000265970">
    <property type="component" value="Unassembled WGS sequence"/>
</dbReference>